<evidence type="ECO:0000256" key="2">
    <source>
        <dbReference type="SAM" id="Phobius"/>
    </source>
</evidence>
<keyword evidence="4" id="KW-1185">Reference proteome</keyword>
<dbReference type="GO" id="GO:0046873">
    <property type="term" value="F:metal ion transmembrane transporter activity"/>
    <property type="evidence" value="ECO:0007669"/>
    <property type="project" value="InterPro"/>
</dbReference>
<feature type="transmembrane region" description="Helical" evidence="2">
    <location>
        <begin position="566"/>
        <end position="586"/>
    </location>
</feature>
<organism evidence="3 4">
    <name type="scientific">Marssonina brunnea f. sp. multigermtubi (strain MB_m1)</name>
    <name type="common">Marssonina leaf spot fungus</name>
    <dbReference type="NCBI Taxonomy" id="1072389"/>
    <lineage>
        <taxon>Eukaryota</taxon>
        <taxon>Fungi</taxon>
        <taxon>Dikarya</taxon>
        <taxon>Ascomycota</taxon>
        <taxon>Pezizomycotina</taxon>
        <taxon>Leotiomycetes</taxon>
        <taxon>Helotiales</taxon>
        <taxon>Drepanopezizaceae</taxon>
        <taxon>Drepanopeziza</taxon>
    </lineage>
</organism>
<dbReference type="eggNOG" id="ENOG502SJAE">
    <property type="taxonomic scope" value="Eukaryota"/>
</dbReference>
<keyword evidence="2" id="KW-0812">Transmembrane</keyword>
<dbReference type="InterPro" id="IPR002523">
    <property type="entry name" value="MgTranspt_CorA/ZnTranspt_ZntB"/>
</dbReference>
<dbReference type="OrthoDB" id="5428055at2759"/>
<feature type="compositionally biased region" description="Basic and acidic residues" evidence="1">
    <location>
        <begin position="150"/>
        <end position="171"/>
    </location>
</feature>
<feature type="region of interest" description="Disordered" evidence="1">
    <location>
        <begin position="143"/>
        <end position="171"/>
    </location>
</feature>
<dbReference type="HOGENOM" id="CLU_027742_0_0_1"/>
<dbReference type="Pfam" id="PF01544">
    <property type="entry name" value="CorA"/>
    <property type="match status" value="1"/>
</dbReference>
<reference evidence="3 4" key="1">
    <citation type="journal article" date="2012" name="BMC Genomics">
        <title>Sequencing the genome of Marssonina brunnea reveals fungus-poplar co-evolution.</title>
        <authorList>
            <person name="Zhu S."/>
            <person name="Cao Y.-Z."/>
            <person name="Jiang C."/>
            <person name="Tan B.-Y."/>
            <person name="Wang Z."/>
            <person name="Feng S."/>
            <person name="Zhang L."/>
            <person name="Su X.-H."/>
            <person name="Brejova B."/>
            <person name="Vinar T."/>
            <person name="Xu M."/>
            <person name="Wang M.-X."/>
            <person name="Zhang S.-G."/>
            <person name="Huang M.-R."/>
            <person name="Wu R."/>
            <person name="Zhou Y."/>
        </authorList>
    </citation>
    <scope>NUCLEOTIDE SEQUENCE [LARGE SCALE GENOMIC DNA]</scope>
    <source>
        <strain evidence="3 4">MB_m1</strain>
    </source>
</reference>
<sequence>MVAKKQIYEFFRPELRDASYEIGDVYSPDKVRQLQKEWEILPDDVKKPLPYLTHVKALSNTWPHLRLLADFMEVGTTPLRWKELTTTPPPQGPDLHPLECQERIKKRAERAARTNVMLLKYMASGNVEQKHCRNVSALHVALNDESTGGGERENEHEQRPDGEGEIRGDGRGRGGRCNLQLYVVEDLSRDVIEALGSKFDIEPAFFREHIVDYAWYNVRDRWEDPPSLQSAEEHRRWIQLRYVTARYYKTPQSFKAAIREASNFNVLRRPDDDLNNKAVWDSEDAIVGVMRTRTSFWLKKGQDGNSAVGILLLDPTIKEGTPLWHGYRNWSSTPSMHSPRIPAGPPRDSLFNDFIYWAKQPSASIGSVLTHHPTSVLSGSSKTDLHAPTRALLYLVCAEWLTMASYIRTRLGIIDWEISLPDNFAAQNIDTSSDGALSRLHVWRRLVPLYQEMLTDSIRQVFGFPCHDSEVTTVSINGVGSSSGCPCAQHASSASRFSSSIQPARPPGPEEGKGSIAAIRVDFARALSYMQEYQMRIDRVTSILTSTMSIEESRHAIADAKNVARLTWLASFFIPMSLIASLFSMQADVYALAHTMRLYFATALPVAAVAMGLAWVILKLKIWFSKRKRARLARTHKRR</sequence>
<keyword evidence="2" id="KW-0472">Membrane</keyword>
<dbReference type="Proteomes" id="UP000006753">
    <property type="component" value="Unassembled WGS sequence"/>
</dbReference>
<gene>
    <name evidence="3" type="ORF">MBM_01059</name>
</gene>
<evidence type="ECO:0000256" key="1">
    <source>
        <dbReference type="SAM" id="MobiDB-lite"/>
    </source>
</evidence>
<dbReference type="InParanoid" id="K1X5I9"/>
<accession>K1X5I9</accession>
<dbReference type="OMA" id="YNVRDRW"/>
<dbReference type="EMBL" id="JH921429">
    <property type="protein sequence ID" value="EKD20377.1"/>
    <property type="molecule type" value="Genomic_DNA"/>
</dbReference>
<proteinExistence type="predicted"/>
<dbReference type="Gene3D" id="1.20.58.340">
    <property type="entry name" value="Magnesium transport protein CorA, transmembrane region"/>
    <property type="match status" value="1"/>
</dbReference>
<name>K1X5I9_MARBU</name>
<evidence type="ECO:0000313" key="3">
    <source>
        <dbReference type="EMBL" id="EKD20377.1"/>
    </source>
</evidence>
<keyword evidence="2" id="KW-1133">Transmembrane helix</keyword>
<dbReference type="KEGG" id="mbe:MBM_01059"/>
<feature type="transmembrane region" description="Helical" evidence="2">
    <location>
        <begin position="598"/>
        <end position="618"/>
    </location>
</feature>
<dbReference type="GO" id="GO:0016020">
    <property type="term" value="C:membrane"/>
    <property type="evidence" value="ECO:0007669"/>
    <property type="project" value="InterPro"/>
</dbReference>
<dbReference type="AlphaFoldDB" id="K1X5I9"/>
<evidence type="ECO:0000313" key="4">
    <source>
        <dbReference type="Proteomes" id="UP000006753"/>
    </source>
</evidence>
<dbReference type="GeneID" id="18756994"/>
<protein>
    <submittedName>
        <fullName evidence="3">Uncharacterized protein</fullName>
    </submittedName>
</protein>